<protein>
    <submittedName>
        <fullName evidence="1">Uncharacterized protein</fullName>
    </submittedName>
</protein>
<gene>
    <name evidence="1" type="ORF">ACFSW4_14355</name>
</gene>
<organism evidence="1 2">
    <name type="scientific">Piscibacillus salipiscarius</name>
    <dbReference type="NCBI Taxonomy" id="299480"/>
    <lineage>
        <taxon>Bacteria</taxon>
        <taxon>Bacillati</taxon>
        <taxon>Bacillota</taxon>
        <taxon>Bacilli</taxon>
        <taxon>Bacillales</taxon>
        <taxon>Bacillaceae</taxon>
        <taxon>Piscibacillus</taxon>
    </lineage>
</organism>
<sequence length="150" mass="18017">MSNNNRLEQLDSMEVIRETLNLWIEHDGNVSIVYTYNNIDKKTSVYPRISNEHHEGDIDIFKMVEGITQFELEQLYEDDELELISRLEQSEEGLILDENYYASENELLDYFHSNYSLHNRIIDIFIYNEVLECIDARIKSIYQEERDFKH</sequence>
<keyword evidence="2" id="KW-1185">Reference proteome</keyword>
<reference evidence="2" key="1">
    <citation type="journal article" date="2019" name="Int. J. Syst. Evol. Microbiol.">
        <title>The Global Catalogue of Microorganisms (GCM) 10K type strain sequencing project: providing services to taxonomists for standard genome sequencing and annotation.</title>
        <authorList>
            <consortium name="The Broad Institute Genomics Platform"/>
            <consortium name="The Broad Institute Genome Sequencing Center for Infectious Disease"/>
            <person name="Wu L."/>
            <person name="Ma J."/>
        </authorList>
    </citation>
    <scope>NUCLEOTIDE SEQUENCE [LARGE SCALE GENOMIC DNA]</scope>
    <source>
        <strain evidence="2">TISTR 1571</strain>
    </source>
</reference>
<evidence type="ECO:0000313" key="2">
    <source>
        <dbReference type="Proteomes" id="UP001597452"/>
    </source>
</evidence>
<proteinExistence type="predicted"/>
<dbReference type="RefSeq" id="WP_377330138.1">
    <property type="nucleotide sequence ID" value="NZ_JBHUMZ010000050.1"/>
</dbReference>
<name>A0ABW5QDT2_9BACI</name>
<comment type="caution">
    <text evidence="1">The sequence shown here is derived from an EMBL/GenBank/DDBJ whole genome shotgun (WGS) entry which is preliminary data.</text>
</comment>
<dbReference type="EMBL" id="JBHUMZ010000050">
    <property type="protein sequence ID" value="MFD2640048.1"/>
    <property type="molecule type" value="Genomic_DNA"/>
</dbReference>
<accession>A0ABW5QDT2</accession>
<dbReference type="Proteomes" id="UP001597452">
    <property type="component" value="Unassembled WGS sequence"/>
</dbReference>
<evidence type="ECO:0000313" key="1">
    <source>
        <dbReference type="EMBL" id="MFD2640048.1"/>
    </source>
</evidence>